<comment type="caution">
    <text evidence="2">The sequence shown here is derived from an EMBL/GenBank/DDBJ whole genome shotgun (WGS) entry which is preliminary data.</text>
</comment>
<protein>
    <submittedName>
        <fullName evidence="2">Uncharacterized protein</fullName>
    </submittedName>
</protein>
<name>A0AAV9C8T0_ACOCL</name>
<dbReference type="AlphaFoldDB" id="A0AAV9C8T0"/>
<sequence>MVDGVPNLEGEEEFLTEEVGECDGVDRLPPQNPRNINHGLLPHRHRGSTQPLRLVDAGSTHVSDPSIGISALLPMSFIVSVLGF</sequence>
<organism evidence="2 3">
    <name type="scientific">Acorus calamus</name>
    <name type="common">Sweet flag</name>
    <dbReference type="NCBI Taxonomy" id="4465"/>
    <lineage>
        <taxon>Eukaryota</taxon>
        <taxon>Viridiplantae</taxon>
        <taxon>Streptophyta</taxon>
        <taxon>Embryophyta</taxon>
        <taxon>Tracheophyta</taxon>
        <taxon>Spermatophyta</taxon>
        <taxon>Magnoliopsida</taxon>
        <taxon>Liliopsida</taxon>
        <taxon>Acoraceae</taxon>
        <taxon>Acorus</taxon>
    </lineage>
</organism>
<dbReference type="EMBL" id="JAUJYO010000021">
    <property type="protein sequence ID" value="KAK1284662.1"/>
    <property type="molecule type" value="Genomic_DNA"/>
</dbReference>
<keyword evidence="3" id="KW-1185">Reference proteome</keyword>
<accession>A0AAV9C8T0</accession>
<dbReference type="Proteomes" id="UP001180020">
    <property type="component" value="Unassembled WGS sequence"/>
</dbReference>
<reference evidence="2" key="2">
    <citation type="submission" date="2023-06" db="EMBL/GenBank/DDBJ databases">
        <authorList>
            <person name="Ma L."/>
            <person name="Liu K.-W."/>
            <person name="Li Z."/>
            <person name="Hsiao Y.-Y."/>
            <person name="Qi Y."/>
            <person name="Fu T."/>
            <person name="Tang G."/>
            <person name="Zhang D."/>
            <person name="Sun W.-H."/>
            <person name="Liu D.-K."/>
            <person name="Li Y."/>
            <person name="Chen G.-Z."/>
            <person name="Liu X.-D."/>
            <person name="Liao X.-Y."/>
            <person name="Jiang Y.-T."/>
            <person name="Yu X."/>
            <person name="Hao Y."/>
            <person name="Huang J."/>
            <person name="Zhao X.-W."/>
            <person name="Ke S."/>
            <person name="Chen Y.-Y."/>
            <person name="Wu W.-L."/>
            <person name="Hsu J.-L."/>
            <person name="Lin Y.-F."/>
            <person name="Huang M.-D."/>
            <person name="Li C.-Y."/>
            <person name="Huang L."/>
            <person name="Wang Z.-W."/>
            <person name="Zhao X."/>
            <person name="Zhong W.-Y."/>
            <person name="Peng D.-H."/>
            <person name="Ahmad S."/>
            <person name="Lan S."/>
            <person name="Zhang J.-S."/>
            <person name="Tsai W.-C."/>
            <person name="Van De Peer Y."/>
            <person name="Liu Z.-J."/>
        </authorList>
    </citation>
    <scope>NUCLEOTIDE SEQUENCE</scope>
    <source>
        <strain evidence="2">CP</strain>
        <tissue evidence="2">Leaves</tissue>
    </source>
</reference>
<evidence type="ECO:0000256" key="1">
    <source>
        <dbReference type="SAM" id="MobiDB-lite"/>
    </source>
</evidence>
<proteinExistence type="predicted"/>
<evidence type="ECO:0000313" key="3">
    <source>
        <dbReference type="Proteomes" id="UP001180020"/>
    </source>
</evidence>
<feature type="region of interest" description="Disordered" evidence="1">
    <location>
        <begin position="23"/>
        <end position="45"/>
    </location>
</feature>
<evidence type="ECO:0000313" key="2">
    <source>
        <dbReference type="EMBL" id="KAK1284662.1"/>
    </source>
</evidence>
<gene>
    <name evidence="2" type="ORF">QJS10_CPB21g00258</name>
</gene>
<reference evidence="2" key="1">
    <citation type="journal article" date="2023" name="Nat. Commun.">
        <title>Diploid and tetraploid genomes of Acorus and the evolution of monocots.</title>
        <authorList>
            <person name="Ma L."/>
            <person name="Liu K.W."/>
            <person name="Li Z."/>
            <person name="Hsiao Y.Y."/>
            <person name="Qi Y."/>
            <person name="Fu T."/>
            <person name="Tang G.D."/>
            <person name="Zhang D."/>
            <person name="Sun W.H."/>
            <person name="Liu D.K."/>
            <person name="Li Y."/>
            <person name="Chen G.Z."/>
            <person name="Liu X.D."/>
            <person name="Liao X.Y."/>
            <person name="Jiang Y.T."/>
            <person name="Yu X."/>
            <person name="Hao Y."/>
            <person name="Huang J."/>
            <person name="Zhao X.W."/>
            <person name="Ke S."/>
            <person name="Chen Y.Y."/>
            <person name="Wu W.L."/>
            <person name="Hsu J.L."/>
            <person name="Lin Y.F."/>
            <person name="Huang M.D."/>
            <person name="Li C.Y."/>
            <person name="Huang L."/>
            <person name="Wang Z.W."/>
            <person name="Zhao X."/>
            <person name="Zhong W.Y."/>
            <person name="Peng D.H."/>
            <person name="Ahmad S."/>
            <person name="Lan S."/>
            <person name="Zhang J.S."/>
            <person name="Tsai W.C."/>
            <person name="Van de Peer Y."/>
            <person name="Liu Z.J."/>
        </authorList>
    </citation>
    <scope>NUCLEOTIDE SEQUENCE</scope>
    <source>
        <strain evidence="2">CP</strain>
    </source>
</reference>